<dbReference type="InterPro" id="IPR028098">
    <property type="entry name" value="Glyco_trans_4-like_N"/>
</dbReference>
<evidence type="ECO:0000313" key="5">
    <source>
        <dbReference type="EMBL" id="NBN64972.1"/>
    </source>
</evidence>
<accession>A0ABW9ZM47</accession>
<organism evidence="5 6">
    <name type="scientific">Pannonibacter tanglangensis</name>
    <dbReference type="NCBI Taxonomy" id="2750084"/>
    <lineage>
        <taxon>Bacteria</taxon>
        <taxon>Pseudomonadati</taxon>
        <taxon>Pseudomonadota</taxon>
        <taxon>Alphaproteobacteria</taxon>
        <taxon>Hyphomicrobiales</taxon>
        <taxon>Stappiaceae</taxon>
        <taxon>Pannonibacter</taxon>
    </lineage>
</organism>
<proteinExistence type="predicted"/>
<dbReference type="Pfam" id="PF00534">
    <property type="entry name" value="Glycos_transf_1"/>
    <property type="match status" value="1"/>
</dbReference>
<dbReference type="Gene3D" id="3.40.50.2000">
    <property type="entry name" value="Glycogen Phosphorylase B"/>
    <property type="match status" value="2"/>
</dbReference>
<keyword evidence="6" id="KW-1185">Reference proteome</keyword>
<evidence type="ECO:0000313" key="6">
    <source>
        <dbReference type="Proteomes" id="UP000541347"/>
    </source>
</evidence>
<dbReference type="SUPFAM" id="SSF53756">
    <property type="entry name" value="UDP-Glycosyltransferase/glycogen phosphorylase"/>
    <property type="match status" value="1"/>
</dbReference>
<dbReference type="PANTHER" id="PTHR46401">
    <property type="entry name" value="GLYCOSYLTRANSFERASE WBBK-RELATED"/>
    <property type="match status" value="1"/>
</dbReference>
<protein>
    <submittedName>
        <fullName evidence="5">Glycosyltransferase</fullName>
    </submittedName>
</protein>
<name>A0ABW9ZM47_9HYPH</name>
<dbReference type="CDD" id="cd03801">
    <property type="entry name" value="GT4_PimA-like"/>
    <property type="match status" value="1"/>
</dbReference>
<comment type="caution">
    <text evidence="5">The sequence shown here is derived from an EMBL/GenBank/DDBJ whole genome shotgun (WGS) entry which is preliminary data.</text>
</comment>
<sequence>MAARAGRQASQKASPKSSLQAARPASGPTGFTFRPASWRVRPCLPSLRDPAVTSSPSSAQPKLWFAYAGDIDTPTGGYGYDRKIIAGLRDLGWSVELLPLGDDYPFPSGPVLEEAVRRLSGLPDGARVVVDGLAYARLTAAAGRLAARLDLTALVHHPLCLEHGLTPAEADLLKTEEGEALAHAARVIVTSPATAELVTTLFGIAPERIGVVEPGTDPATPAAGSGGPGVSLLSVGSVLPREGHDLVIEALARLDRRDWTLTIAGGLRDTACAEALRAQIAARGLTDQVRLAGAMDSATLEAAYARADLFVLASRYEGFGMAFAEALAHGLPVIGSGGDAVRKTFSLGGALYIEPDDVESLAAALNHLLSDPAARSALRNDALAAAKLLPDWSGAAQSFADYVISRR</sequence>
<evidence type="ECO:0000256" key="2">
    <source>
        <dbReference type="SAM" id="MobiDB-lite"/>
    </source>
</evidence>
<dbReference type="EMBL" id="JAABLP010000003">
    <property type="protein sequence ID" value="NBN64972.1"/>
    <property type="molecule type" value="Genomic_DNA"/>
</dbReference>
<feature type="domain" description="Glycosyl transferase family 1" evidence="3">
    <location>
        <begin position="232"/>
        <end position="382"/>
    </location>
</feature>
<dbReference type="InterPro" id="IPR001296">
    <property type="entry name" value="Glyco_trans_1"/>
</dbReference>
<reference evidence="5 6" key="1">
    <citation type="submission" date="2020-01" db="EMBL/GenBank/DDBJ databases">
        <authorList>
            <person name="Peng S.Y."/>
            <person name="Li J."/>
            <person name="Wang M."/>
            <person name="Wang L."/>
            <person name="Wang C.Q."/>
            <person name="Wang J.R."/>
        </authorList>
    </citation>
    <scope>NUCLEOTIDE SEQUENCE [LARGE SCALE GENOMIC DNA]</scope>
    <source>
        <strain evidence="5 6">XCT-34</strain>
    </source>
</reference>
<feature type="domain" description="Glycosyltransferase subfamily 4-like N-terminal" evidence="4">
    <location>
        <begin position="133"/>
        <end position="219"/>
    </location>
</feature>
<dbReference type="PANTHER" id="PTHR46401:SF2">
    <property type="entry name" value="GLYCOSYLTRANSFERASE WBBK-RELATED"/>
    <property type="match status" value="1"/>
</dbReference>
<evidence type="ECO:0000259" key="3">
    <source>
        <dbReference type="Pfam" id="PF00534"/>
    </source>
</evidence>
<gene>
    <name evidence="5" type="ORF">GWI71_14870</name>
</gene>
<feature type="region of interest" description="Disordered" evidence="2">
    <location>
        <begin position="1"/>
        <end position="33"/>
    </location>
</feature>
<evidence type="ECO:0000256" key="1">
    <source>
        <dbReference type="ARBA" id="ARBA00022679"/>
    </source>
</evidence>
<dbReference type="Pfam" id="PF13439">
    <property type="entry name" value="Glyco_transf_4"/>
    <property type="match status" value="1"/>
</dbReference>
<feature type="compositionally biased region" description="Polar residues" evidence="2">
    <location>
        <begin position="8"/>
        <end position="20"/>
    </location>
</feature>
<evidence type="ECO:0000259" key="4">
    <source>
        <dbReference type="Pfam" id="PF13439"/>
    </source>
</evidence>
<keyword evidence="1" id="KW-0808">Transferase</keyword>
<dbReference type="Proteomes" id="UP000541347">
    <property type="component" value="Unassembled WGS sequence"/>
</dbReference>